<name>A0ABS1Y9Q0_9ACTN</name>
<dbReference type="RefSeq" id="WP_203146558.1">
    <property type="nucleotide sequence ID" value="NZ_JAEVHL010000002.1"/>
</dbReference>
<keyword evidence="2" id="KW-1185">Reference proteome</keyword>
<proteinExistence type="predicted"/>
<comment type="caution">
    <text evidence="1">The sequence shown here is derived from an EMBL/GenBank/DDBJ whole genome shotgun (WGS) entry which is preliminary data.</text>
</comment>
<protein>
    <submittedName>
        <fullName evidence="1">Uncharacterized protein</fullName>
    </submittedName>
</protein>
<evidence type="ECO:0000313" key="1">
    <source>
        <dbReference type="EMBL" id="MBM0274128.1"/>
    </source>
</evidence>
<gene>
    <name evidence="1" type="ORF">JM949_00945</name>
</gene>
<reference evidence="1 2" key="1">
    <citation type="submission" date="2021-01" db="EMBL/GenBank/DDBJ databases">
        <title>Draft genome sequence of Micromonospora sp. strain STR1s_6.</title>
        <authorList>
            <person name="Karlyshev A."/>
            <person name="Jawad R."/>
        </authorList>
    </citation>
    <scope>NUCLEOTIDE SEQUENCE [LARGE SCALE GENOMIC DNA]</scope>
    <source>
        <strain evidence="1 2">STR1S-6</strain>
    </source>
</reference>
<organism evidence="1 2">
    <name type="scientific">Micromonospora tarensis</name>
    <dbReference type="NCBI Taxonomy" id="2806100"/>
    <lineage>
        <taxon>Bacteria</taxon>
        <taxon>Bacillati</taxon>
        <taxon>Actinomycetota</taxon>
        <taxon>Actinomycetes</taxon>
        <taxon>Micromonosporales</taxon>
        <taxon>Micromonosporaceae</taxon>
        <taxon>Micromonospora</taxon>
    </lineage>
</organism>
<accession>A0ABS1Y9Q0</accession>
<dbReference type="EMBL" id="JAEVHL010000002">
    <property type="protein sequence ID" value="MBM0274128.1"/>
    <property type="molecule type" value="Genomic_DNA"/>
</dbReference>
<dbReference type="Proteomes" id="UP000622245">
    <property type="component" value="Unassembled WGS sequence"/>
</dbReference>
<sequence>MRRELPGLVARLRPKVLGWLPAGPAAASAADLAERKGWPPPGVKVEAIRGDVAAVCMGFEKEVTARRLAHSGDPLLDRQVGSAERLRRGDTWVFSRQIKAAETKSAKADEDGEEQPGGGHVDAVYAAAGAVHLARTLPAPVGKPRVVVVTN</sequence>
<evidence type="ECO:0000313" key="2">
    <source>
        <dbReference type="Proteomes" id="UP000622245"/>
    </source>
</evidence>